<sequence length="99" mass="11143">MKFSVDPAAGQWFRSEFNLQPGAHIRIFTKIYGGIPTVYPKYYLGVTVSDADPTAPFQVKVADITFYIAANDAWILDTYDLNLKLVNDDVAYNFEPATE</sequence>
<accession>A0ABW3EC55</accession>
<proteinExistence type="predicted"/>
<keyword evidence="2" id="KW-1185">Reference proteome</keyword>
<reference evidence="2" key="1">
    <citation type="journal article" date="2019" name="Int. J. Syst. Evol. Microbiol.">
        <title>The Global Catalogue of Microorganisms (GCM) 10K type strain sequencing project: providing services to taxonomists for standard genome sequencing and annotation.</title>
        <authorList>
            <consortium name="The Broad Institute Genomics Platform"/>
            <consortium name="The Broad Institute Genome Sequencing Center for Infectious Disease"/>
            <person name="Wu L."/>
            <person name="Ma J."/>
        </authorList>
    </citation>
    <scope>NUCLEOTIDE SEQUENCE [LARGE SCALE GENOMIC DNA]</scope>
    <source>
        <strain evidence="2">CCM 8925</strain>
    </source>
</reference>
<dbReference type="Proteomes" id="UP001597104">
    <property type="component" value="Unassembled WGS sequence"/>
</dbReference>
<evidence type="ECO:0000313" key="1">
    <source>
        <dbReference type="EMBL" id="MFD0897863.1"/>
    </source>
</evidence>
<dbReference type="RefSeq" id="WP_137638168.1">
    <property type="nucleotide sequence ID" value="NZ_BJDN01000019.1"/>
</dbReference>
<gene>
    <name evidence="1" type="ORF">ACFQZ7_09030</name>
</gene>
<evidence type="ECO:0000313" key="2">
    <source>
        <dbReference type="Proteomes" id="UP001597104"/>
    </source>
</evidence>
<comment type="caution">
    <text evidence="1">The sequence shown here is derived from an EMBL/GenBank/DDBJ whole genome shotgun (WGS) entry which is preliminary data.</text>
</comment>
<dbReference type="EMBL" id="JBHTIO010000042">
    <property type="protein sequence ID" value="MFD0897863.1"/>
    <property type="molecule type" value="Genomic_DNA"/>
</dbReference>
<protein>
    <submittedName>
        <fullName evidence="1">Adhesin</fullName>
    </submittedName>
</protein>
<name>A0ABW3EC55_9LACO</name>
<organism evidence="1 2">
    <name type="scientific">Loigolactobacillus binensis</name>
    <dbReference type="NCBI Taxonomy" id="2559922"/>
    <lineage>
        <taxon>Bacteria</taxon>
        <taxon>Bacillati</taxon>
        <taxon>Bacillota</taxon>
        <taxon>Bacilli</taxon>
        <taxon>Lactobacillales</taxon>
        <taxon>Lactobacillaceae</taxon>
        <taxon>Loigolactobacillus</taxon>
    </lineage>
</organism>